<organism evidence="6">
    <name type="scientific">Glycine max</name>
    <name type="common">Soybean</name>
    <name type="synonym">Glycine hispida</name>
    <dbReference type="NCBI Taxonomy" id="3847"/>
    <lineage>
        <taxon>Eukaryota</taxon>
        <taxon>Viridiplantae</taxon>
        <taxon>Streptophyta</taxon>
        <taxon>Embryophyta</taxon>
        <taxon>Tracheophyta</taxon>
        <taxon>Spermatophyta</taxon>
        <taxon>Magnoliopsida</taxon>
        <taxon>eudicotyledons</taxon>
        <taxon>Gunneridae</taxon>
        <taxon>Pentapetalae</taxon>
        <taxon>rosids</taxon>
        <taxon>fabids</taxon>
        <taxon>Fabales</taxon>
        <taxon>Fabaceae</taxon>
        <taxon>Papilionoideae</taxon>
        <taxon>50 kb inversion clade</taxon>
        <taxon>NPAAA clade</taxon>
        <taxon>indigoferoid/millettioid clade</taxon>
        <taxon>Phaseoleae</taxon>
        <taxon>Glycine</taxon>
        <taxon>Glycine subgen. Soja</taxon>
    </lineage>
</organism>
<dbReference type="AlphaFoldDB" id="K7KCA5"/>
<evidence type="ECO:0000313" key="7">
    <source>
        <dbReference type="Proteomes" id="UP000008827"/>
    </source>
</evidence>
<evidence type="ECO:0000259" key="4">
    <source>
        <dbReference type="Pfam" id="PF05922"/>
    </source>
</evidence>
<dbReference type="Gramene" id="KRH65185">
    <property type="protein sequence ID" value="KRH65185"/>
    <property type="gene ID" value="GLYMA_03G019100"/>
</dbReference>
<evidence type="ECO:0000313" key="6">
    <source>
        <dbReference type="EnsemblPlants" id="KRH65185"/>
    </source>
</evidence>
<dbReference type="Gene3D" id="3.40.50.200">
    <property type="entry name" value="Peptidase S8/S53 domain"/>
    <property type="match status" value="1"/>
</dbReference>
<proteinExistence type="inferred from homology"/>
<dbReference type="SUPFAM" id="SSF52743">
    <property type="entry name" value="Subtilisin-like"/>
    <property type="match status" value="1"/>
</dbReference>
<dbReference type="EMBL" id="CM000836">
    <property type="protein sequence ID" value="KRH65185.1"/>
    <property type="molecule type" value="Genomic_DNA"/>
</dbReference>
<dbReference type="InterPro" id="IPR010259">
    <property type="entry name" value="S8pro/Inhibitor_I9"/>
</dbReference>
<accession>K7KCA5</accession>
<protein>
    <recommendedName>
        <fullName evidence="4">Inhibitor I9 domain-containing protein</fullName>
    </recommendedName>
</protein>
<dbReference type="PANTHER" id="PTHR10795">
    <property type="entry name" value="PROPROTEIN CONVERTASE SUBTILISIN/KEXIN"/>
    <property type="match status" value="1"/>
</dbReference>
<reference evidence="6" key="2">
    <citation type="submission" date="2018-02" db="UniProtKB">
        <authorList>
            <consortium name="EnsemblPlants"/>
        </authorList>
    </citation>
    <scope>IDENTIFICATION</scope>
    <source>
        <strain evidence="6">Williams 82</strain>
    </source>
</reference>
<sequence length="254" mass="27480">MQNFYIVFLGDHAVSRDKALIDTHLNILLLEAKESMIYSYTKSFNAFAAKLSEDEAKMLSAMAEAVSVIPNQYRKLHTTRSWDFIGLPLTAKRKLKSESDMILALLDTGSSYLALHFHFLHTSFFKDDGFGPPPAKWKGTRDQYANFSGCNNNRIGAKYFKNGGRADPSDILSPIDMVGHGTHTASTAAGNLVPSARLASDACADMDILAGFEAAIHDGVDVLSISIAGNDGPFMATVSDIAPWIVTVAASGID</sequence>
<dbReference type="OMA" id="CNTILAP"/>
<dbReference type="Proteomes" id="UP000008827">
    <property type="component" value="Chromosome 3"/>
</dbReference>
<dbReference type="InterPro" id="IPR036852">
    <property type="entry name" value="Peptidase_S8/S53_dom_sf"/>
</dbReference>
<dbReference type="Gene3D" id="3.30.70.80">
    <property type="entry name" value="Peptidase S8 propeptide/proteinase inhibitor I9"/>
    <property type="match status" value="1"/>
</dbReference>
<evidence type="ECO:0000313" key="5">
    <source>
        <dbReference type="EMBL" id="KRH65185.1"/>
    </source>
</evidence>
<dbReference type="STRING" id="3847.K7KCA5"/>
<dbReference type="Pfam" id="PF05922">
    <property type="entry name" value="Inhibitor_I9"/>
    <property type="match status" value="1"/>
</dbReference>
<evidence type="ECO:0000256" key="2">
    <source>
        <dbReference type="ARBA" id="ARBA00011073"/>
    </source>
</evidence>
<dbReference type="EnsemblPlants" id="KRH65185">
    <property type="protein sequence ID" value="KRH65185"/>
    <property type="gene ID" value="GLYMA_03G019100"/>
</dbReference>
<evidence type="ECO:0000256" key="1">
    <source>
        <dbReference type="ARBA" id="ARBA00004613"/>
    </source>
</evidence>
<dbReference type="InterPro" id="IPR045051">
    <property type="entry name" value="SBT"/>
</dbReference>
<comment type="similarity">
    <text evidence="2">Belongs to the peptidase S8 family.</text>
</comment>
<feature type="domain" description="Inhibitor I9" evidence="4">
    <location>
        <begin position="5"/>
        <end position="77"/>
    </location>
</feature>
<dbReference type="HOGENOM" id="CLU_1095871_0_0_1"/>
<name>K7KCA5_SOYBN</name>
<dbReference type="InParanoid" id="K7KCA5"/>
<reference evidence="5" key="3">
    <citation type="submission" date="2018-07" db="EMBL/GenBank/DDBJ databases">
        <title>WGS assembly of Glycine max.</title>
        <authorList>
            <person name="Schmutz J."/>
            <person name="Cannon S."/>
            <person name="Schlueter J."/>
            <person name="Ma J."/>
            <person name="Mitros T."/>
            <person name="Nelson W."/>
            <person name="Hyten D."/>
            <person name="Song Q."/>
            <person name="Thelen J."/>
            <person name="Cheng J."/>
            <person name="Xu D."/>
            <person name="Hellsten U."/>
            <person name="May G."/>
            <person name="Yu Y."/>
            <person name="Sakurai T."/>
            <person name="Umezawa T."/>
            <person name="Bhattacharyya M."/>
            <person name="Sandhu D."/>
            <person name="Valliyodan B."/>
            <person name="Lindquist E."/>
            <person name="Peto M."/>
            <person name="Grant D."/>
            <person name="Shu S."/>
            <person name="Goodstein D."/>
            <person name="Barry K."/>
            <person name="Futrell-Griggs M."/>
            <person name="Abernathy B."/>
            <person name="Du J."/>
            <person name="Tian Z."/>
            <person name="Zhu L."/>
            <person name="Gill N."/>
            <person name="Joshi T."/>
            <person name="Libault M."/>
            <person name="Sethuraman A."/>
            <person name="Zhang X."/>
            <person name="Shinozaki K."/>
            <person name="Nguyen H."/>
            <person name="Wing R."/>
            <person name="Cregan P."/>
            <person name="Specht J."/>
            <person name="Grimwood J."/>
            <person name="Rokhsar D."/>
            <person name="Stacey G."/>
            <person name="Shoemaker R."/>
            <person name="Jackson S."/>
        </authorList>
    </citation>
    <scope>NUCLEOTIDE SEQUENCE</scope>
    <source>
        <tissue evidence="5">Callus</tissue>
    </source>
</reference>
<gene>
    <name evidence="5" type="ORF">GLYMA_03G019100</name>
</gene>
<dbReference type="SMR" id="K7KCA5"/>
<keyword evidence="3" id="KW-0732">Signal</keyword>
<evidence type="ECO:0000256" key="3">
    <source>
        <dbReference type="ARBA" id="ARBA00022729"/>
    </source>
</evidence>
<dbReference type="GO" id="GO:0006508">
    <property type="term" value="P:proteolysis"/>
    <property type="evidence" value="ECO:0007669"/>
    <property type="project" value="InterPro"/>
</dbReference>
<dbReference type="eggNOG" id="ENOG502QRA7">
    <property type="taxonomic scope" value="Eukaryota"/>
</dbReference>
<dbReference type="InterPro" id="IPR037045">
    <property type="entry name" value="S8pro/Inhibitor_I9_sf"/>
</dbReference>
<dbReference type="GO" id="GO:0004252">
    <property type="term" value="F:serine-type endopeptidase activity"/>
    <property type="evidence" value="ECO:0007669"/>
    <property type="project" value="InterPro"/>
</dbReference>
<keyword evidence="7" id="KW-1185">Reference proteome</keyword>
<reference evidence="5 6" key="1">
    <citation type="journal article" date="2010" name="Nature">
        <title>Genome sequence of the palaeopolyploid soybean.</title>
        <authorList>
            <person name="Schmutz J."/>
            <person name="Cannon S.B."/>
            <person name="Schlueter J."/>
            <person name="Ma J."/>
            <person name="Mitros T."/>
            <person name="Nelson W."/>
            <person name="Hyten D.L."/>
            <person name="Song Q."/>
            <person name="Thelen J.J."/>
            <person name="Cheng J."/>
            <person name="Xu D."/>
            <person name="Hellsten U."/>
            <person name="May G.D."/>
            <person name="Yu Y."/>
            <person name="Sakurai T."/>
            <person name="Umezawa T."/>
            <person name="Bhattacharyya M.K."/>
            <person name="Sandhu D."/>
            <person name="Valliyodan B."/>
            <person name="Lindquist E."/>
            <person name="Peto M."/>
            <person name="Grant D."/>
            <person name="Shu S."/>
            <person name="Goodstein D."/>
            <person name="Barry K."/>
            <person name="Futrell-Griggs M."/>
            <person name="Abernathy B."/>
            <person name="Du J."/>
            <person name="Tian Z."/>
            <person name="Zhu L."/>
            <person name="Gill N."/>
            <person name="Joshi T."/>
            <person name="Libault M."/>
            <person name="Sethuraman A."/>
            <person name="Zhang X.-C."/>
            <person name="Shinozaki K."/>
            <person name="Nguyen H.T."/>
            <person name="Wing R.A."/>
            <person name="Cregan P."/>
            <person name="Specht J."/>
            <person name="Grimwood J."/>
            <person name="Rokhsar D."/>
            <person name="Stacey G."/>
            <person name="Shoemaker R.C."/>
            <person name="Jackson S.A."/>
        </authorList>
    </citation>
    <scope>NUCLEOTIDE SEQUENCE [LARGE SCALE GENOMIC DNA]</scope>
    <source>
        <strain evidence="6">cv. Williams 82</strain>
        <tissue evidence="5">Callus</tissue>
    </source>
</reference>
<dbReference type="PaxDb" id="3847-GLYMA03G02151.1"/>
<comment type="subcellular location">
    <subcellularLocation>
        <location evidence="1">Secreted</location>
    </subcellularLocation>
</comment>
<dbReference type="GO" id="GO:0005576">
    <property type="term" value="C:extracellular region"/>
    <property type="evidence" value="ECO:0007669"/>
    <property type="project" value="UniProtKB-SubCell"/>
</dbReference>